<dbReference type="Proteomes" id="UP000238823">
    <property type="component" value="Unassembled WGS sequence"/>
</dbReference>
<accession>A0A2S9YH58</accession>
<dbReference type="EMBL" id="PVNL01000103">
    <property type="protein sequence ID" value="PRQ04437.1"/>
    <property type="molecule type" value="Genomic_DNA"/>
</dbReference>
<evidence type="ECO:0000313" key="2">
    <source>
        <dbReference type="EMBL" id="PRQ04437.1"/>
    </source>
</evidence>
<feature type="compositionally biased region" description="Low complexity" evidence="1">
    <location>
        <begin position="74"/>
        <end position="92"/>
    </location>
</feature>
<name>A0A2S9YH58_9BACT</name>
<proteinExistence type="predicted"/>
<reference evidence="2 3" key="1">
    <citation type="submission" date="2018-03" db="EMBL/GenBank/DDBJ databases">
        <title>Draft Genome Sequences of the Obligatory Marine Myxobacteria Enhygromyxa salina SWB007.</title>
        <authorList>
            <person name="Poehlein A."/>
            <person name="Moghaddam J.A."/>
            <person name="Harms H."/>
            <person name="Alanjari M."/>
            <person name="Koenig G.M."/>
            <person name="Daniel R."/>
            <person name="Schaeberle T.F."/>
        </authorList>
    </citation>
    <scope>NUCLEOTIDE SEQUENCE [LARGE SCALE GENOMIC DNA]</scope>
    <source>
        <strain evidence="2 3">SWB007</strain>
    </source>
</reference>
<evidence type="ECO:0000256" key="1">
    <source>
        <dbReference type="SAM" id="MobiDB-lite"/>
    </source>
</evidence>
<comment type="caution">
    <text evidence="2">The sequence shown here is derived from an EMBL/GenBank/DDBJ whole genome shotgun (WGS) entry which is preliminary data.</text>
</comment>
<protein>
    <submittedName>
        <fullName evidence="2">Uncharacterized protein</fullName>
    </submittedName>
</protein>
<dbReference type="InterPro" id="IPR036388">
    <property type="entry name" value="WH-like_DNA-bd_sf"/>
</dbReference>
<organism evidence="2 3">
    <name type="scientific">Enhygromyxa salina</name>
    <dbReference type="NCBI Taxonomy" id="215803"/>
    <lineage>
        <taxon>Bacteria</taxon>
        <taxon>Pseudomonadati</taxon>
        <taxon>Myxococcota</taxon>
        <taxon>Polyangia</taxon>
        <taxon>Nannocystales</taxon>
        <taxon>Nannocystaceae</taxon>
        <taxon>Enhygromyxa</taxon>
    </lineage>
</organism>
<sequence>MTGSCYLVSVSNFEREMSAAVKDVQRSVFLDLIRSHPEMTLAELSKLSKGQFSGLLSSVTVGEVINAGREFDDTASQSATPSGSSGSPMSLGAAGGASGSLSALDQGDSAEEVNTRTAAGRREYDQQVLAFVRDSDEAVSATEIRNHVGGTSLQVRKSVARLIEAEQVTWQGKARGTRYSAL</sequence>
<gene>
    <name evidence="2" type="ORF">ENSA7_50980</name>
</gene>
<dbReference type="Gene3D" id="1.10.10.10">
    <property type="entry name" value="Winged helix-like DNA-binding domain superfamily/Winged helix DNA-binding domain"/>
    <property type="match status" value="1"/>
</dbReference>
<feature type="region of interest" description="Disordered" evidence="1">
    <location>
        <begin position="72"/>
        <end position="119"/>
    </location>
</feature>
<dbReference type="AlphaFoldDB" id="A0A2S9YH58"/>
<evidence type="ECO:0000313" key="3">
    <source>
        <dbReference type="Proteomes" id="UP000238823"/>
    </source>
</evidence>